<accession>A0A366ID91</accession>
<dbReference type="PIRSF" id="PIRSF005647">
    <property type="entry name" value="CooC"/>
    <property type="match status" value="1"/>
</dbReference>
<proteinExistence type="predicted"/>
<dbReference type="PANTHER" id="PTHR43384:SF7">
    <property type="entry name" value="CARBON-MONOXIDE DEHYDROGENASE ACCESSORY PROTEIN"/>
    <property type="match status" value="1"/>
</dbReference>
<dbReference type="GO" id="GO:0009898">
    <property type="term" value="C:cytoplasmic side of plasma membrane"/>
    <property type="evidence" value="ECO:0007669"/>
    <property type="project" value="TreeGrafter"/>
</dbReference>
<evidence type="ECO:0000313" key="2">
    <source>
        <dbReference type="EMBL" id="RBP68955.1"/>
    </source>
</evidence>
<evidence type="ECO:0000259" key="1">
    <source>
        <dbReference type="Pfam" id="PF01656"/>
    </source>
</evidence>
<dbReference type="GO" id="GO:0005829">
    <property type="term" value="C:cytosol"/>
    <property type="evidence" value="ECO:0007669"/>
    <property type="project" value="TreeGrafter"/>
</dbReference>
<dbReference type="GO" id="GO:0016887">
    <property type="term" value="F:ATP hydrolysis activity"/>
    <property type="evidence" value="ECO:0007669"/>
    <property type="project" value="TreeGrafter"/>
</dbReference>
<protein>
    <submittedName>
        <fullName evidence="2">CO dehydrogenase maturation factor</fullName>
    </submittedName>
</protein>
<dbReference type="InterPro" id="IPR027417">
    <property type="entry name" value="P-loop_NTPase"/>
</dbReference>
<gene>
    <name evidence="2" type="ORF">DES36_10297</name>
</gene>
<dbReference type="RefSeq" id="WP_113919526.1">
    <property type="nucleotide sequence ID" value="NZ_QNRX01000002.1"/>
</dbReference>
<dbReference type="SUPFAM" id="SSF52540">
    <property type="entry name" value="P-loop containing nucleoside triphosphate hydrolases"/>
    <property type="match status" value="1"/>
</dbReference>
<dbReference type="Proteomes" id="UP000253490">
    <property type="component" value="Unassembled WGS sequence"/>
</dbReference>
<dbReference type="OrthoDB" id="9779073at2"/>
<sequence>MYKRIAVAGKGGTGKTSLTGLIINYLVQSGKGPILAVDADSNSNLNEVLGIDVEQDIGRIREEVNWAERKGTPIPGGMTKNEYLEYQLNSVVSEGNGFDMLVMGRTQGEGCYCFVNGILKRQIEKLSNNYNHTVIDNEAGMEHISRGTVGNMDLLLLVSDYSRRSIQAVGRIQVLAEELKLNIPKVGLIVNKAPNGELTESIMEEIQNQNLNLIGVVPLDPMISEYDAKGIPLVQMPEEATSKQALKDILNKLQLI</sequence>
<dbReference type="InterPro" id="IPR002586">
    <property type="entry name" value="CobQ/CobB/MinD/ParA_Nub-bd_dom"/>
</dbReference>
<dbReference type="Gene3D" id="3.40.50.300">
    <property type="entry name" value="P-loop containing nucleotide triphosphate hydrolases"/>
    <property type="match status" value="1"/>
</dbReference>
<dbReference type="GO" id="GO:0005524">
    <property type="term" value="F:ATP binding"/>
    <property type="evidence" value="ECO:0007669"/>
    <property type="project" value="TreeGrafter"/>
</dbReference>
<keyword evidence="3" id="KW-1185">Reference proteome</keyword>
<dbReference type="PANTHER" id="PTHR43384">
    <property type="entry name" value="SEPTUM SITE-DETERMINING PROTEIN MIND HOMOLOG, CHLOROPLASTIC-RELATED"/>
    <property type="match status" value="1"/>
</dbReference>
<dbReference type="InterPro" id="IPR014433">
    <property type="entry name" value="CooC"/>
</dbReference>
<evidence type="ECO:0000313" key="3">
    <source>
        <dbReference type="Proteomes" id="UP000253490"/>
    </source>
</evidence>
<dbReference type="AlphaFoldDB" id="A0A366ID91"/>
<name>A0A366ID91_9FIRM</name>
<dbReference type="EMBL" id="QNRX01000002">
    <property type="protein sequence ID" value="RBP68955.1"/>
    <property type="molecule type" value="Genomic_DNA"/>
</dbReference>
<dbReference type="GO" id="GO:0051782">
    <property type="term" value="P:negative regulation of cell division"/>
    <property type="evidence" value="ECO:0007669"/>
    <property type="project" value="TreeGrafter"/>
</dbReference>
<dbReference type="InterPro" id="IPR050625">
    <property type="entry name" value="ParA/MinD_ATPase"/>
</dbReference>
<dbReference type="Pfam" id="PF01656">
    <property type="entry name" value="CbiA"/>
    <property type="match status" value="1"/>
</dbReference>
<reference evidence="2 3" key="1">
    <citation type="submission" date="2018-06" db="EMBL/GenBank/DDBJ databases">
        <title>Genomic Encyclopedia of Type Strains, Phase IV (KMG-IV): sequencing the most valuable type-strain genomes for metagenomic binning, comparative biology and taxonomic classification.</title>
        <authorList>
            <person name="Goeker M."/>
        </authorList>
    </citation>
    <scope>NUCLEOTIDE SEQUENCE [LARGE SCALE GENOMIC DNA]</scope>
    <source>
        <strain evidence="2 3">DSM 22112</strain>
    </source>
</reference>
<feature type="domain" description="CobQ/CobB/MinD/ParA nucleotide binding" evidence="1">
    <location>
        <begin position="6"/>
        <end position="233"/>
    </location>
</feature>
<organism evidence="2 3">
    <name type="scientific">Alkalibaculum bacchi</name>
    <dbReference type="NCBI Taxonomy" id="645887"/>
    <lineage>
        <taxon>Bacteria</taxon>
        <taxon>Bacillati</taxon>
        <taxon>Bacillota</taxon>
        <taxon>Clostridia</taxon>
        <taxon>Eubacteriales</taxon>
        <taxon>Eubacteriaceae</taxon>
        <taxon>Alkalibaculum</taxon>
    </lineage>
</organism>
<comment type="caution">
    <text evidence="2">The sequence shown here is derived from an EMBL/GenBank/DDBJ whole genome shotgun (WGS) entry which is preliminary data.</text>
</comment>